<evidence type="ECO:0000313" key="1">
    <source>
        <dbReference type="EMBL" id="NSL86000.1"/>
    </source>
</evidence>
<evidence type="ECO:0000313" key="2">
    <source>
        <dbReference type="Proteomes" id="UP000281028"/>
    </source>
</evidence>
<dbReference type="Proteomes" id="UP000281028">
    <property type="component" value="Unassembled WGS sequence"/>
</dbReference>
<comment type="caution">
    <text evidence="1">The sequence shown here is derived from an EMBL/GenBank/DDBJ whole genome shotgun (WGS) entry which is preliminary data.</text>
</comment>
<dbReference type="EMBL" id="RIAR02000001">
    <property type="protein sequence ID" value="NSL86000.1"/>
    <property type="molecule type" value="Genomic_DNA"/>
</dbReference>
<dbReference type="Pfam" id="PF07610">
    <property type="entry name" value="DUF1573"/>
    <property type="match status" value="1"/>
</dbReference>
<dbReference type="PANTHER" id="PTHR37833">
    <property type="entry name" value="LIPOPROTEIN-RELATED"/>
    <property type="match status" value="1"/>
</dbReference>
<protein>
    <submittedName>
        <fullName evidence="1">DUF1573 domain-containing protein</fullName>
    </submittedName>
</protein>
<reference evidence="1" key="1">
    <citation type="submission" date="2020-05" db="EMBL/GenBank/DDBJ databases">
        <title>Chitinophaga laudate sp. nov., isolated from a tropical peat swamp.</title>
        <authorList>
            <person name="Goh C.B.S."/>
            <person name="Lee M.S."/>
            <person name="Parimannan S."/>
            <person name="Pasbakhsh P."/>
            <person name="Yule C.M."/>
            <person name="Rajandas H."/>
            <person name="Loke S."/>
            <person name="Croft L."/>
            <person name="Tan J.B.L."/>
        </authorList>
    </citation>
    <scope>NUCLEOTIDE SEQUENCE</scope>
    <source>
        <strain evidence="1">Mgbs1</strain>
    </source>
</reference>
<proteinExistence type="predicted"/>
<gene>
    <name evidence="1" type="ORF">ECE50_004105</name>
</gene>
<keyword evidence="2" id="KW-1185">Reference proteome</keyword>
<sequence>MQTFKKFTFRFAIIGIFLFYGCHSAPQKTILKNVSYAAAADTATKLGKKMILLSASAEISASALLEAKLEEDHRFADSFFSKNILVRIDQNTRGNEWLSHLLNTSKTPLLLFFNDSMQLKGISDNVASGADILTRVSEVESGGCFVHATGAFLQENFTTQEQLSHLQHLFDIVRIRNTHSHSAPAAVTDSSLHNMLKESIAEHSYFYNNYLAAKISAASGDTIAMHHYTNTALAFNDAHTVDLFGLLRTELKSLTTASSDAHSSRIGISNTIIDLGEVKNGSNTDTVILLTNLGKKNLILSSVITGCNCTAAGFSKAPIRAGHVTAVKLSYHATTPGRFSKAVIIYSNAVNGRLEIIIKGIAV</sequence>
<dbReference type="PROSITE" id="PS51257">
    <property type="entry name" value="PROKAR_LIPOPROTEIN"/>
    <property type="match status" value="1"/>
</dbReference>
<dbReference type="AlphaFoldDB" id="A0A9Q5GKA3"/>
<organism evidence="1 2">
    <name type="scientific">Chitinophaga solisilvae</name>
    <dbReference type="NCBI Taxonomy" id="1233460"/>
    <lineage>
        <taxon>Bacteria</taxon>
        <taxon>Pseudomonadati</taxon>
        <taxon>Bacteroidota</taxon>
        <taxon>Chitinophagia</taxon>
        <taxon>Chitinophagales</taxon>
        <taxon>Chitinophagaceae</taxon>
        <taxon>Chitinophaga</taxon>
    </lineage>
</organism>
<dbReference type="PANTHER" id="PTHR37833:SF1">
    <property type="entry name" value="SIGNAL PEPTIDE PROTEIN"/>
    <property type="match status" value="1"/>
</dbReference>
<dbReference type="OrthoDB" id="826619at2"/>
<dbReference type="InterPro" id="IPR013783">
    <property type="entry name" value="Ig-like_fold"/>
</dbReference>
<dbReference type="Gene3D" id="2.60.40.10">
    <property type="entry name" value="Immunoglobulins"/>
    <property type="match status" value="1"/>
</dbReference>
<dbReference type="InterPro" id="IPR011467">
    <property type="entry name" value="DUF1573"/>
</dbReference>
<accession>A0A9Q5GKA3</accession>
<name>A0A9Q5GKA3_9BACT</name>